<evidence type="ECO:0000256" key="5">
    <source>
        <dbReference type="ARBA" id="ARBA00023110"/>
    </source>
</evidence>
<comment type="catalytic activity">
    <reaction evidence="1 9 10">
        <text>[protein]-peptidylproline (omega=180) = [protein]-peptidylproline (omega=0)</text>
        <dbReference type="Rhea" id="RHEA:16237"/>
        <dbReference type="Rhea" id="RHEA-COMP:10747"/>
        <dbReference type="Rhea" id="RHEA-COMP:10748"/>
        <dbReference type="ChEBI" id="CHEBI:83833"/>
        <dbReference type="ChEBI" id="CHEBI:83834"/>
        <dbReference type="EC" id="5.2.1.8"/>
    </reaction>
</comment>
<accession>D8PHP5</accession>
<evidence type="ECO:0000256" key="3">
    <source>
        <dbReference type="ARBA" id="ARBA00006577"/>
    </source>
</evidence>
<dbReference type="GO" id="GO:0042026">
    <property type="term" value="P:protein refolding"/>
    <property type="evidence" value="ECO:0007669"/>
    <property type="project" value="UniProtKB-ARBA"/>
</dbReference>
<evidence type="ECO:0000256" key="7">
    <source>
        <dbReference type="ARBA" id="ARBA00023235"/>
    </source>
</evidence>
<keyword evidence="7 9" id="KW-0413">Isomerase</keyword>
<dbReference type="SUPFAM" id="SSF54534">
    <property type="entry name" value="FKBP-like"/>
    <property type="match status" value="1"/>
</dbReference>
<evidence type="ECO:0000256" key="4">
    <source>
        <dbReference type="ARBA" id="ARBA00022490"/>
    </source>
</evidence>
<keyword evidence="13" id="KW-1185">Reference proteome</keyword>
<comment type="function">
    <text evidence="8">Also involved in hydrogenase metallocenter assembly, probably by participating in the nickel insertion step. This function in hydrogenase biosynthesis requires chaperone activity and the presence of the metal-binding domain, but not PPIase activity.</text>
</comment>
<comment type="subcellular location">
    <subcellularLocation>
        <location evidence="2">Cytoplasm</location>
    </subcellularLocation>
</comment>
<dbReference type="PROSITE" id="PS50059">
    <property type="entry name" value="FKBP_PPIASE"/>
    <property type="match status" value="1"/>
</dbReference>
<gene>
    <name evidence="12" type="primary">slyD</name>
    <name evidence="12" type="ORF">NIDE3086</name>
</gene>
<evidence type="ECO:0000259" key="11">
    <source>
        <dbReference type="PROSITE" id="PS50059"/>
    </source>
</evidence>
<dbReference type="PANTHER" id="PTHR47861">
    <property type="entry name" value="FKBP-TYPE PEPTIDYL-PROLYL CIS-TRANS ISOMERASE SLYD"/>
    <property type="match status" value="1"/>
</dbReference>
<proteinExistence type="inferred from homology"/>
<evidence type="ECO:0000313" key="12">
    <source>
        <dbReference type="EMBL" id="CBK42782.1"/>
    </source>
</evidence>
<evidence type="ECO:0000256" key="1">
    <source>
        <dbReference type="ARBA" id="ARBA00000971"/>
    </source>
</evidence>
<dbReference type="EC" id="5.2.1.8" evidence="10"/>
<dbReference type="GO" id="GO:0005737">
    <property type="term" value="C:cytoplasm"/>
    <property type="evidence" value="ECO:0007669"/>
    <property type="project" value="UniProtKB-SubCell"/>
</dbReference>
<dbReference type="PANTHER" id="PTHR47861:SF3">
    <property type="entry name" value="FKBP-TYPE PEPTIDYL-PROLYL CIS-TRANS ISOMERASE SLYD"/>
    <property type="match status" value="1"/>
</dbReference>
<evidence type="ECO:0000256" key="10">
    <source>
        <dbReference type="RuleBase" id="RU003915"/>
    </source>
</evidence>
<keyword evidence="4" id="KW-0963">Cytoplasm</keyword>
<dbReference type="eggNOG" id="COG1047">
    <property type="taxonomic scope" value="Bacteria"/>
</dbReference>
<comment type="similarity">
    <text evidence="3 10">Belongs to the FKBP-type PPIase family.</text>
</comment>
<reference evidence="12 13" key="1">
    <citation type="journal article" date="2010" name="Proc. Natl. Acad. Sci. U.S.A.">
        <title>A Nitrospira metagenome illuminates the physiology and evolution of globally important nitrite-oxidizing bacteria.</title>
        <authorList>
            <person name="Lucker S."/>
            <person name="Wagner M."/>
            <person name="Maixner F."/>
            <person name="Pelletier E."/>
            <person name="Koch H."/>
            <person name="Vacherie B."/>
            <person name="Rattei T."/>
            <person name="Sinninghe Damste J."/>
            <person name="Spieck E."/>
            <person name="Le Paslier D."/>
            <person name="Daims H."/>
        </authorList>
    </citation>
    <scope>NUCLEOTIDE SEQUENCE [LARGE SCALE GENOMIC DNA]</scope>
</reference>
<sequence>MNISKGDLVSVEYTIRLDDDRVIETTVGEAPLSYTHGQNEILQGLEAGLEGMRLGAAKVITVKPADAYGEIHPEGFFEVQRDRVPTEAQRIGIKLETTAPDGRVVFPYVAEIRTNVIVLDLNHPLAGRTLRFDVRVVDIQRGERQLVTGGMRGRETEA</sequence>
<protein>
    <recommendedName>
        <fullName evidence="10">Peptidyl-prolyl cis-trans isomerase</fullName>
        <ecNumber evidence="10">5.2.1.8</ecNumber>
    </recommendedName>
</protein>
<name>D8PHP5_9BACT</name>
<feature type="domain" description="PPIase FKBP-type" evidence="11">
    <location>
        <begin position="6"/>
        <end position="88"/>
    </location>
</feature>
<dbReference type="EMBL" id="FP929003">
    <property type="protein sequence ID" value="CBK42782.1"/>
    <property type="molecule type" value="Genomic_DNA"/>
</dbReference>
<dbReference type="Gene3D" id="3.10.50.40">
    <property type="match status" value="1"/>
</dbReference>
<evidence type="ECO:0000256" key="6">
    <source>
        <dbReference type="ARBA" id="ARBA00023186"/>
    </source>
</evidence>
<dbReference type="InterPro" id="IPR046357">
    <property type="entry name" value="PPIase_dom_sf"/>
</dbReference>
<dbReference type="HOGENOM" id="CLU_098197_1_0_0"/>
<dbReference type="AlphaFoldDB" id="D8PHP5"/>
<keyword evidence="6" id="KW-0143">Chaperone</keyword>
<evidence type="ECO:0000256" key="9">
    <source>
        <dbReference type="PROSITE-ProRule" id="PRU00277"/>
    </source>
</evidence>
<organism evidence="12 13">
    <name type="scientific">Nitrospira defluvii</name>
    <dbReference type="NCBI Taxonomy" id="330214"/>
    <lineage>
        <taxon>Bacteria</taxon>
        <taxon>Pseudomonadati</taxon>
        <taxon>Nitrospirota</taxon>
        <taxon>Nitrospiria</taxon>
        <taxon>Nitrospirales</taxon>
        <taxon>Nitrospiraceae</taxon>
        <taxon>Nitrospira</taxon>
    </lineage>
</organism>
<keyword evidence="5 9" id="KW-0697">Rotamase</keyword>
<evidence type="ECO:0000256" key="8">
    <source>
        <dbReference type="ARBA" id="ARBA00037071"/>
    </source>
</evidence>
<dbReference type="STRING" id="330214.NIDE3086"/>
<dbReference type="InterPro" id="IPR001179">
    <property type="entry name" value="PPIase_FKBP_dom"/>
</dbReference>
<dbReference type="KEGG" id="nde:NIDE3086"/>
<dbReference type="Pfam" id="PF00254">
    <property type="entry name" value="FKBP_C"/>
    <property type="match status" value="1"/>
</dbReference>
<evidence type="ECO:0000256" key="2">
    <source>
        <dbReference type="ARBA" id="ARBA00004496"/>
    </source>
</evidence>
<dbReference type="Proteomes" id="UP000001660">
    <property type="component" value="Chromosome"/>
</dbReference>
<dbReference type="GO" id="GO:0003755">
    <property type="term" value="F:peptidyl-prolyl cis-trans isomerase activity"/>
    <property type="evidence" value="ECO:0007669"/>
    <property type="project" value="UniProtKB-UniRule"/>
</dbReference>
<evidence type="ECO:0000313" key="13">
    <source>
        <dbReference type="Proteomes" id="UP000001660"/>
    </source>
</evidence>